<feature type="compositionally biased region" description="Low complexity" evidence="1">
    <location>
        <begin position="1"/>
        <end position="32"/>
    </location>
</feature>
<organism evidence="2">
    <name type="scientific">Oryza nivara</name>
    <name type="common">Indian wild rice</name>
    <name type="synonym">Oryza sativa f. spontanea</name>
    <dbReference type="NCBI Taxonomy" id="4536"/>
    <lineage>
        <taxon>Eukaryota</taxon>
        <taxon>Viridiplantae</taxon>
        <taxon>Streptophyta</taxon>
        <taxon>Embryophyta</taxon>
        <taxon>Tracheophyta</taxon>
        <taxon>Spermatophyta</taxon>
        <taxon>Magnoliopsida</taxon>
        <taxon>Liliopsida</taxon>
        <taxon>Poales</taxon>
        <taxon>Poaceae</taxon>
        <taxon>BOP clade</taxon>
        <taxon>Oryzoideae</taxon>
        <taxon>Oryzeae</taxon>
        <taxon>Oryzinae</taxon>
        <taxon>Oryza</taxon>
    </lineage>
</organism>
<reference evidence="2" key="1">
    <citation type="submission" date="2015-04" db="UniProtKB">
        <authorList>
            <consortium name="EnsemblPlants"/>
        </authorList>
    </citation>
    <scope>IDENTIFICATION</scope>
    <source>
        <strain evidence="2">SL10</strain>
    </source>
</reference>
<feature type="region of interest" description="Disordered" evidence="1">
    <location>
        <begin position="63"/>
        <end position="90"/>
    </location>
</feature>
<dbReference type="Gramene" id="ONIVA11G06790.1">
    <property type="protein sequence ID" value="ONIVA11G06790.1"/>
    <property type="gene ID" value="ONIVA11G06790"/>
</dbReference>
<reference evidence="2" key="2">
    <citation type="submission" date="2018-04" db="EMBL/GenBank/DDBJ databases">
        <title>OnivRS2 (Oryza nivara Reference Sequence Version 2).</title>
        <authorList>
            <person name="Zhang J."/>
            <person name="Kudrna D."/>
            <person name="Lee S."/>
            <person name="Talag J."/>
            <person name="Rajasekar S."/>
            <person name="Welchert J."/>
            <person name="Hsing Y.-I."/>
            <person name="Wing R.A."/>
        </authorList>
    </citation>
    <scope>NUCLEOTIDE SEQUENCE [LARGE SCALE GENOMIC DNA]</scope>
    <source>
        <strain evidence="2">SL10</strain>
    </source>
</reference>
<sequence length="124" mass="12932">MSSAPSLRKRSSSSPAISMSSMSSLPSSSSSSFMDGVRSNAVWERLDDEVASRSSDIFASLDLATNVDGDGDDRGNPQPPPTTADDRGRGILQPTMAMTVEEEFPASSVGVILDTAVDAAAPKH</sequence>
<dbReference type="HOGENOM" id="CLU_2007609_0_0_1"/>
<dbReference type="Proteomes" id="UP000006591">
    <property type="component" value="Chromosome 11"/>
</dbReference>
<evidence type="ECO:0000313" key="2">
    <source>
        <dbReference type="EnsemblPlants" id="ONIVA11G06790.1"/>
    </source>
</evidence>
<keyword evidence="3" id="KW-1185">Reference proteome</keyword>
<evidence type="ECO:0000313" key="3">
    <source>
        <dbReference type="Proteomes" id="UP000006591"/>
    </source>
</evidence>
<dbReference type="EnsemblPlants" id="ONIVA11G06790.1">
    <property type="protein sequence ID" value="ONIVA11G06790.1"/>
    <property type="gene ID" value="ONIVA11G06790"/>
</dbReference>
<dbReference type="AlphaFoldDB" id="A0A0E0IZP0"/>
<protein>
    <submittedName>
        <fullName evidence="2">Uncharacterized protein</fullName>
    </submittedName>
</protein>
<evidence type="ECO:0000256" key="1">
    <source>
        <dbReference type="SAM" id="MobiDB-lite"/>
    </source>
</evidence>
<accession>A0A0E0IZP0</accession>
<proteinExistence type="predicted"/>
<feature type="region of interest" description="Disordered" evidence="1">
    <location>
        <begin position="1"/>
        <end position="35"/>
    </location>
</feature>
<name>A0A0E0IZP0_ORYNI</name>